<sequence length="133" mass="14951">MRKKLEWRNIVFAPCLACLTSILSVIVTSVLFDPETLGAGLIIWLFTLVPLSGWIFAKWWWAAKYTPHLCFGVVSALFLVFWLLCAAYAKANSTEAEVVIEIVKYVMTVNGIACVAAYLTLVLFDRTDKSKVR</sequence>
<keyword evidence="1" id="KW-0472">Membrane</keyword>
<feature type="transmembrane region" description="Helical" evidence="1">
    <location>
        <begin position="12"/>
        <end position="32"/>
    </location>
</feature>
<reference evidence="2 3" key="1">
    <citation type="submission" date="2019-02" db="EMBL/GenBank/DDBJ databases">
        <title>Deep-cultivation of Planctomycetes and their phenomic and genomic characterization uncovers novel biology.</title>
        <authorList>
            <person name="Wiegand S."/>
            <person name="Jogler M."/>
            <person name="Boedeker C."/>
            <person name="Pinto D."/>
            <person name="Vollmers J."/>
            <person name="Rivas-Marin E."/>
            <person name="Kohn T."/>
            <person name="Peeters S.H."/>
            <person name="Heuer A."/>
            <person name="Rast P."/>
            <person name="Oberbeckmann S."/>
            <person name="Bunk B."/>
            <person name="Jeske O."/>
            <person name="Meyerdierks A."/>
            <person name="Storesund J.E."/>
            <person name="Kallscheuer N."/>
            <person name="Luecker S."/>
            <person name="Lage O.M."/>
            <person name="Pohl T."/>
            <person name="Merkel B.J."/>
            <person name="Hornburger P."/>
            <person name="Mueller R.-W."/>
            <person name="Bruemmer F."/>
            <person name="Labrenz M."/>
            <person name="Spormann A.M."/>
            <person name="Op Den Camp H."/>
            <person name="Overmann J."/>
            <person name="Amann R."/>
            <person name="Jetten M.S.M."/>
            <person name="Mascher T."/>
            <person name="Medema M.H."/>
            <person name="Devos D.P."/>
            <person name="Kaster A.-K."/>
            <person name="Ovreas L."/>
            <person name="Rohde M."/>
            <person name="Galperin M.Y."/>
            <person name="Jogler C."/>
        </authorList>
    </citation>
    <scope>NUCLEOTIDE SEQUENCE [LARGE SCALE GENOMIC DNA]</scope>
    <source>
        <strain evidence="2 3">CA54</strain>
    </source>
</reference>
<feature type="transmembrane region" description="Helical" evidence="1">
    <location>
        <begin position="69"/>
        <end position="90"/>
    </location>
</feature>
<feature type="transmembrane region" description="Helical" evidence="1">
    <location>
        <begin position="102"/>
        <end position="124"/>
    </location>
</feature>
<dbReference type="Proteomes" id="UP000320735">
    <property type="component" value="Unassembled WGS sequence"/>
</dbReference>
<name>A0A5C6BCJ6_9PLAN</name>
<dbReference type="AlphaFoldDB" id="A0A5C6BCJ6"/>
<comment type="caution">
    <text evidence="2">The sequence shown here is derived from an EMBL/GenBank/DDBJ whole genome shotgun (WGS) entry which is preliminary data.</text>
</comment>
<dbReference type="EMBL" id="SJPP01000002">
    <property type="protein sequence ID" value="TWU09231.1"/>
    <property type="molecule type" value="Genomic_DNA"/>
</dbReference>
<evidence type="ECO:0000313" key="2">
    <source>
        <dbReference type="EMBL" id="TWU09231.1"/>
    </source>
</evidence>
<evidence type="ECO:0000313" key="3">
    <source>
        <dbReference type="Proteomes" id="UP000320735"/>
    </source>
</evidence>
<evidence type="ECO:0008006" key="4">
    <source>
        <dbReference type="Google" id="ProtNLM"/>
    </source>
</evidence>
<keyword evidence="1" id="KW-1133">Transmembrane helix</keyword>
<keyword evidence="3" id="KW-1185">Reference proteome</keyword>
<keyword evidence="1" id="KW-0812">Transmembrane</keyword>
<organism evidence="2 3">
    <name type="scientific">Symmachiella macrocystis</name>
    <dbReference type="NCBI Taxonomy" id="2527985"/>
    <lineage>
        <taxon>Bacteria</taxon>
        <taxon>Pseudomonadati</taxon>
        <taxon>Planctomycetota</taxon>
        <taxon>Planctomycetia</taxon>
        <taxon>Planctomycetales</taxon>
        <taxon>Planctomycetaceae</taxon>
        <taxon>Symmachiella</taxon>
    </lineage>
</organism>
<accession>A0A5C6BCJ6</accession>
<proteinExistence type="predicted"/>
<feature type="transmembrane region" description="Helical" evidence="1">
    <location>
        <begin position="38"/>
        <end position="57"/>
    </location>
</feature>
<protein>
    <recommendedName>
        <fullName evidence="4">Transmembrane protein</fullName>
    </recommendedName>
</protein>
<evidence type="ECO:0000256" key="1">
    <source>
        <dbReference type="SAM" id="Phobius"/>
    </source>
</evidence>
<dbReference type="OrthoDB" id="9911608at2"/>
<gene>
    <name evidence="2" type="ORF">CA54_44710</name>
</gene>